<evidence type="ECO:0000256" key="10">
    <source>
        <dbReference type="ARBA" id="ARBA00030508"/>
    </source>
</evidence>
<comment type="subunit">
    <text evidence="4">Homotetramer.</text>
</comment>
<protein>
    <recommendedName>
        <fullName evidence="6">Pyranose 2-oxidase</fullName>
        <ecNumber evidence="5">1.1.3.10</ecNumber>
    </recommendedName>
    <alternativeName>
        <fullName evidence="11">FAD-oxidoreductase</fullName>
    </alternativeName>
    <alternativeName>
        <fullName evidence="10">Glucose 2-oxidase</fullName>
    </alternativeName>
    <alternativeName>
        <fullName evidence="12">Pyranose:oxygen 2-oxidoreductase</fullName>
    </alternativeName>
</protein>
<feature type="compositionally biased region" description="Basic and acidic residues" evidence="13">
    <location>
        <begin position="608"/>
        <end position="620"/>
    </location>
</feature>
<keyword evidence="17" id="KW-1185">Reference proteome</keyword>
<dbReference type="Gene3D" id="3.30.1920.50">
    <property type="match status" value="1"/>
</dbReference>
<feature type="compositionally biased region" description="Basic residues" evidence="13">
    <location>
        <begin position="626"/>
        <end position="637"/>
    </location>
</feature>
<evidence type="ECO:0000313" key="16">
    <source>
        <dbReference type="EMBL" id="KAL0071060.1"/>
    </source>
</evidence>
<keyword evidence="8" id="KW-0274">FAD</keyword>
<feature type="domain" description="Glucose-methanol-choline oxidoreductase C-terminal" evidence="15">
    <location>
        <begin position="473"/>
        <end position="581"/>
    </location>
</feature>
<dbReference type="InterPro" id="IPR012814">
    <property type="entry name" value="P2OX"/>
</dbReference>
<keyword evidence="9" id="KW-0560">Oxidoreductase</keyword>
<dbReference type="Gene3D" id="3.50.50.60">
    <property type="entry name" value="FAD/NAD(P)-binding domain"/>
    <property type="match status" value="2"/>
</dbReference>
<dbReference type="SUPFAM" id="SSF54373">
    <property type="entry name" value="FAD-linked reductases, C-terminal domain"/>
    <property type="match status" value="1"/>
</dbReference>
<evidence type="ECO:0000256" key="13">
    <source>
        <dbReference type="SAM" id="MobiDB-lite"/>
    </source>
</evidence>
<evidence type="ECO:0000259" key="14">
    <source>
        <dbReference type="Pfam" id="PF00732"/>
    </source>
</evidence>
<evidence type="ECO:0000256" key="12">
    <source>
        <dbReference type="ARBA" id="ARBA00031330"/>
    </source>
</evidence>
<evidence type="ECO:0000256" key="5">
    <source>
        <dbReference type="ARBA" id="ARBA00013082"/>
    </source>
</evidence>
<dbReference type="InterPro" id="IPR000172">
    <property type="entry name" value="GMC_OxRdtase_N"/>
</dbReference>
<keyword evidence="7" id="KW-0285">Flavoprotein</keyword>
<evidence type="ECO:0000256" key="3">
    <source>
        <dbReference type="ARBA" id="ARBA00010790"/>
    </source>
</evidence>
<dbReference type="SUPFAM" id="SSF51905">
    <property type="entry name" value="FAD/NAD(P)-binding domain"/>
    <property type="match status" value="1"/>
</dbReference>
<evidence type="ECO:0000256" key="2">
    <source>
        <dbReference type="ARBA" id="ARBA00001974"/>
    </source>
</evidence>
<dbReference type="Pfam" id="PF00732">
    <property type="entry name" value="GMC_oxred_N"/>
    <property type="match status" value="1"/>
</dbReference>
<evidence type="ECO:0000256" key="4">
    <source>
        <dbReference type="ARBA" id="ARBA00011881"/>
    </source>
</evidence>
<reference evidence="16 17" key="1">
    <citation type="submission" date="2024-05" db="EMBL/GenBank/DDBJ databases">
        <title>A draft genome resource for the thread blight pathogen Marasmius tenuissimus strain MS-2.</title>
        <authorList>
            <person name="Yulfo-Soto G.E."/>
            <person name="Baruah I.K."/>
            <person name="Amoako-Attah I."/>
            <person name="Bukari Y."/>
            <person name="Meinhardt L.W."/>
            <person name="Bailey B.A."/>
            <person name="Cohen S.P."/>
        </authorList>
    </citation>
    <scope>NUCLEOTIDE SEQUENCE [LARGE SCALE GENOMIC DNA]</scope>
    <source>
        <strain evidence="16 17">MS-2</strain>
    </source>
</reference>
<dbReference type="Pfam" id="PF05199">
    <property type="entry name" value="GMC_oxred_C"/>
    <property type="match status" value="1"/>
</dbReference>
<dbReference type="InterPro" id="IPR007867">
    <property type="entry name" value="GMC_OxRtase_C"/>
</dbReference>
<comment type="caution">
    <text evidence="16">The sequence shown here is derived from an EMBL/GenBank/DDBJ whole genome shotgun (WGS) entry which is preliminary data.</text>
</comment>
<dbReference type="InterPro" id="IPR051473">
    <property type="entry name" value="P2Ox-like"/>
</dbReference>
<accession>A0ABR3AC17</accession>
<dbReference type="PANTHER" id="PTHR42784:SF1">
    <property type="entry name" value="PYRANOSE 2-OXIDASE"/>
    <property type="match status" value="1"/>
</dbReference>
<evidence type="ECO:0000256" key="11">
    <source>
        <dbReference type="ARBA" id="ARBA00031159"/>
    </source>
</evidence>
<evidence type="ECO:0000256" key="8">
    <source>
        <dbReference type="ARBA" id="ARBA00022827"/>
    </source>
</evidence>
<evidence type="ECO:0000313" key="17">
    <source>
        <dbReference type="Proteomes" id="UP001437256"/>
    </source>
</evidence>
<proteinExistence type="inferred from homology"/>
<evidence type="ECO:0000256" key="7">
    <source>
        <dbReference type="ARBA" id="ARBA00022630"/>
    </source>
</evidence>
<dbReference type="InterPro" id="IPR036188">
    <property type="entry name" value="FAD/NAD-bd_sf"/>
</dbReference>
<name>A0ABR3AC17_9AGAR</name>
<sequence length="637" mass="70879">MSDLLTHRIHKDLDVKQFDVCIAGSGPIGAAVARQLVDNGRSVVMVEIGDQDTRIPGAHKKNEIEFQKDIDRFVKVIQGVLSTVSIPVSSTVMPTLDPSAWTAEDPKKQIISNGRNPFQAEHNHLGAQAVTRGVGGMSTHWTCATPEFLKRNENDGNKEYERPVIFTDTVEDDAEWKTLYDAARSIIGTSETEYDESVRHNIVLKALQDAYPNRGVKALPLACHRLAEGSPYVQWHAADNVFGDMFEKPDKKNAKGVQRGKFALLTNTRVTKLHLKPSGNTPSIALAEVKDLLSDRLTPDSPETNYAINAKTFVVAAGAVATPQILANSGFGGYREQSKIDDKAGRQAPLIPNLALRITEQPMAFCQIVLRKELIDDAGNTENKPKWWKDAVEKHKQNHRNDPLPIPFQDGEPQVTIPASYERPWHTQIHRDAFSYGEAGPRVDSRVVVDLRFFGRQHGVTKNKMIFENTHVDAYGMPQPTFEYEPSREYALETSRMMNDMTDVANKLGGYLPGSYPQFMTPGLALHLAGTTRVGRGDQKGETVADYNSQVWEFDNLYVGGNGLIPTAFGANPTLTSICLAIRAAYKINKDLDGQAAPPDSSTPLQRTPDDWVKWTKDESDPNFPNHRKLREPHRRV</sequence>
<evidence type="ECO:0000256" key="6">
    <source>
        <dbReference type="ARBA" id="ARBA00016408"/>
    </source>
</evidence>
<dbReference type="EC" id="1.1.3.10" evidence="5"/>
<dbReference type="NCBIfam" id="TIGR02462">
    <property type="entry name" value="pyranose_ox"/>
    <property type="match status" value="1"/>
</dbReference>
<dbReference type="Proteomes" id="UP001437256">
    <property type="component" value="Unassembled WGS sequence"/>
</dbReference>
<dbReference type="PANTHER" id="PTHR42784">
    <property type="entry name" value="PYRANOSE 2-OXIDASE"/>
    <property type="match status" value="1"/>
</dbReference>
<comment type="catalytic activity">
    <reaction evidence="1">
        <text>D-glucose + O2 = 2-dehydro-D-glucose + H2O2</text>
        <dbReference type="Rhea" id="RHEA:10552"/>
        <dbReference type="ChEBI" id="CHEBI:4167"/>
        <dbReference type="ChEBI" id="CHEBI:15379"/>
        <dbReference type="ChEBI" id="CHEBI:16240"/>
        <dbReference type="ChEBI" id="CHEBI:16609"/>
        <dbReference type="EC" id="1.1.3.10"/>
    </reaction>
</comment>
<organism evidence="16 17">
    <name type="scientific">Marasmius tenuissimus</name>
    <dbReference type="NCBI Taxonomy" id="585030"/>
    <lineage>
        <taxon>Eukaryota</taxon>
        <taxon>Fungi</taxon>
        <taxon>Dikarya</taxon>
        <taxon>Basidiomycota</taxon>
        <taxon>Agaricomycotina</taxon>
        <taxon>Agaricomycetes</taxon>
        <taxon>Agaricomycetidae</taxon>
        <taxon>Agaricales</taxon>
        <taxon>Marasmiineae</taxon>
        <taxon>Marasmiaceae</taxon>
        <taxon>Marasmius</taxon>
    </lineage>
</organism>
<evidence type="ECO:0000256" key="9">
    <source>
        <dbReference type="ARBA" id="ARBA00023002"/>
    </source>
</evidence>
<evidence type="ECO:0000259" key="15">
    <source>
        <dbReference type="Pfam" id="PF05199"/>
    </source>
</evidence>
<comment type="similarity">
    <text evidence="3">Belongs to the GMC oxidoreductase family.</text>
</comment>
<dbReference type="EMBL" id="JBBXMP010000004">
    <property type="protein sequence ID" value="KAL0071060.1"/>
    <property type="molecule type" value="Genomic_DNA"/>
</dbReference>
<feature type="region of interest" description="Disordered" evidence="13">
    <location>
        <begin position="594"/>
        <end position="637"/>
    </location>
</feature>
<evidence type="ECO:0000256" key="1">
    <source>
        <dbReference type="ARBA" id="ARBA00000827"/>
    </source>
</evidence>
<feature type="domain" description="Glucose-methanol-choline oxidoreductase N-terminal" evidence="14">
    <location>
        <begin position="298"/>
        <end position="336"/>
    </location>
</feature>
<comment type="cofactor">
    <cofactor evidence="2">
        <name>FAD</name>
        <dbReference type="ChEBI" id="CHEBI:57692"/>
    </cofactor>
</comment>
<gene>
    <name evidence="16" type="ORF">AAF712_001618</name>
</gene>